<keyword evidence="3" id="KW-1185">Reference proteome</keyword>
<dbReference type="AlphaFoldDB" id="A0A1I5VUR2"/>
<organism evidence="2 3">
    <name type="scientific">Pseudarcicella hirudinis</name>
    <dbReference type="NCBI Taxonomy" id="1079859"/>
    <lineage>
        <taxon>Bacteria</taxon>
        <taxon>Pseudomonadati</taxon>
        <taxon>Bacteroidota</taxon>
        <taxon>Cytophagia</taxon>
        <taxon>Cytophagales</taxon>
        <taxon>Flectobacillaceae</taxon>
        <taxon>Pseudarcicella</taxon>
    </lineage>
</organism>
<dbReference type="Pfam" id="PF00550">
    <property type="entry name" value="PP-binding"/>
    <property type="match status" value="1"/>
</dbReference>
<protein>
    <submittedName>
        <fullName evidence="2">Acyl carrier protein</fullName>
    </submittedName>
</protein>
<reference evidence="2 3" key="1">
    <citation type="submission" date="2016-10" db="EMBL/GenBank/DDBJ databases">
        <authorList>
            <person name="de Groot N.N."/>
        </authorList>
    </citation>
    <scope>NUCLEOTIDE SEQUENCE [LARGE SCALE GENOMIC DNA]</scope>
    <source>
        <strain evidence="3">E92,LMG 26720,CCM 7988</strain>
    </source>
</reference>
<proteinExistence type="predicted"/>
<dbReference type="SUPFAM" id="SSF47336">
    <property type="entry name" value="ACP-like"/>
    <property type="match status" value="1"/>
</dbReference>
<dbReference type="Proteomes" id="UP000199306">
    <property type="component" value="Unassembled WGS sequence"/>
</dbReference>
<sequence>MKFNYEKFQQFLSRNFHIRPTLIQPWKNLRSDLGLNSLEYLEVIVHLENTYHVNLPDEEIHNIQTVKQLTELMERNLVLVNA</sequence>
<dbReference type="InterPro" id="IPR009081">
    <property type="entry name" value="PP-bd_ACP"/>
</dbReference>
<dbReference type="Gene3D" id="1.10.1200.10">
    <property type="entry name" value="ACP-like"/>
    <property type="match status" value="1"/>
</dbReference>
<dbReference type="OrthoDB" id="961786at2"/>
<dbReference type="EMBL" id="FOXH01000010">
    <property type="protein sequence ID" value="SFQ11205.1"/>
    <property type="molecule type" value="Genomic_DNA"/>
</dbReference>
<evidence type="ECO:0000313" key="2">
    <source>
        <dbReference type="EMBL" id="SFQ11205.1"/>
    </source>
</evidence>
<dbReference type="RefSeq" id="WP_092018278.1">
    <property type="nucleotide sequence ID" value="NZ_FOXH01000010.1"/>
</dbReference>
<name>A0A1I5VUR2_9BACT</name>
<evidence type="ECO:0000259" key="1">
    <source>
        <dbReference type="Pfam" id="PF00550"/>
    </source>
</evidence>
<dbReference type="InterPro" id="IPR036736">
    <property type="entry name" value="ACP-like_sf"/>
</dbReference>
<feature type="domain" description="Carrier" evidence="1">
    <location>
        <begin position="12"/>
        <end position="72"/>
    </location>
</feature>
<dbReference type="STRING" id="1079859.SAMN04515674_11072"/>
<gene>
    <name evidence="2" type="ORF">SAMN04515674_11072</name>
</gene>
<evidence type="ECO:0000313" key="3">
    <source>
        <dbReference type="Proteomes" id="UP000199306"/>
    </source>
</evidence>
<accession>A0A1I5VUR2</accession>